<keyword evidence="2" id="KW-0963">Cytoplasm</keyword>
<feature type="repeat" description="WD" evidence="6">
    <location>
        <begin position="126"/>
        <end position="163"/>
    </location>
</feature>
<evidence type="ECO:0000256" key="6">
    <source>
        <dbReference type="PROSITE-ProRule" id="PRU00221"/>
    </source>
</evidence>
<dbReference type="SUPFAM" id="SSF50978">
    <property type="entry name" value="WD40 repeat-like"/>
    <property type="match status" value="1"/>
</dbReference>
<accession>A0ABR1P2W2</accession>
<dbReference type="SMART" id="SM00320">
    <property type="entry name" value="WD40"/>
    <property type="match status" value="6"/>
</dbReference>
<dbReference type="InterPro" id="IPR019775">
    <property type="entry name" value="WD40_repeat_CS"/>
</dbReference>
<sequence length="378" mass="39596">MAFPYKPVAFLTGANGPIHALAYSASPGTYILAGSADRSIRLYNPSPSTAIHPANSYITKQQQKQQSQESLPEGRLIQSYQAHSHEVLSLAVTTDNARFASAGGDRTVFLWDVATAQTVRRFAHATEGHVGRVNCVAVGGADDSLVVSGGFDTTVRVWDTRSGGGGGSGSGARPVQVLDDAADAISSVVVRGAEIVAGSVDGRVRSYDVRVGKVTADVVGASVTSLCLTRDAKAMLVGSLDSRVRLMDRESGSCLRTYGGDEDKEGWRNADFRVQSVLGGGERFVVAGDEMTGGADGHATGDGGRIWAWDLMTGKLAARVPVPWGPGGTERLKKVVGRDGKPKERKYVVSCLAWRESGFGDQFCAGGTSGAVTVFGPA</sequence>
<evidence type="ECO:0000313" key="8">
    <source>
        <dbReference type="Proteomes" id="UP001430848"/>
    </source>
</evidence>
<keyword evidence="4" id="KW-0677">Repeat</keyword>
<organism evidence="7 8">
    <name type="scientific">Diaporthe eres</name>
    <name type="common">Phomopsis oblonga</name>
    <dbReference type="NCBI Taxonomy" id="83184"/>
    <lineage>
        <taxon>Eukaryota</taxon>
        <taxon>Fungi</taxon>
        <taxon>Dikarya</taxon>
        <taxon>Ascomycota</taxon>
        <taxon>Pezizomycotina</taxon>
        <taxon>Sordariomycetes</taxon>
        <taxon>Sordariomycetidae</taxon>
        <taxon>Diaporthales</taxon>
        <taxon>Diaporthaceae</taxon>
        <taxon>Diaporthe</taxon>
        <taxon>Diaporthe eres species complex</taxon>
    </lineage>
</organism>
<dbReference type="InterPro" id="IPR051980">
    <property type="entry name" value="WD_repeat_MORG1"/>
</dbReference>
<evidence type="ECO:0000256" key="2">
    <source>
        <dbReference type="ARBA" id="ARBA00022490"/>
    </source>
</evidence>
<protein>
    <recommendedName>
        <fullName evidence="9">Mitogen-activated protein kinase organizer 1</fullName>
    </recommendedName>
</protein>
<dbReference type="PRINTS" id="PR00320">
    <property type="entry name" value="GPROTEINBRPT"/>
</dbReference>
<dbReference type="EMBL" id="JAKNSF020000052">
    <property type="protein sequence ID" value="KAK7725207.1"/>
    <property type="molecule type" value="Genomic_DNA"/>
</dbReference>
<feature type="repeat" description="WD" evidence="6">
    <location>
        <begin position="11"/>
        <end position="44"/>
    </location>
</feature>
<dbReference type="Gene3D" id="2.130.10.10">
    <property type="entry name" value="YVTN repeat-like/Quinoprotein amine dehydrogenase"/>
    <property type="match status" value="1"/>
</dbReference>
<dbReference type="PROSITE" id="PS50082">
    <property type="entry name" value="WD_REPEATS_2"/>
    <property type="match status" value="3"/>
</dbReference>
<name>A0ABR1P2W2_DIAER</name>
<feature type="repeat" description="WD" evidence="6">
    <location>
        <begin position="80"/>
        <end position="121"/>
    </location>
</feature>
<keyword evidence="3 6" id="KW-0853">WD repeat</keyword>
<evidence type="ECO:0000256" key="3">
    <source>
        <dbReference type="ARBA" id="ARBA00022574"/>
    </source>
</evidence>
<evidence type="ECO:0000256" key="4">
    <source>
        <dbReference type="ARBA" id="ARBA00022737"/>
    </source>
</evidence>
<reference evidence="7 8" key="1">
    <citation type="submission" date="2024-02" db="EMBL/GenBank/DDBJ databases">
        <title>De novo assembly and annotation of 12 fungi associated with fruit tree decline syndrome in Ontario, Canada.</title>
        <authorList>
            <person name="Sulman M."/>
            <person name="Ellouze W."/>
            <person name="Ilyukhin E."/>
        </authorList>
    </citation>
    <scope>NUCLEOTIDE SEQUENCE [LARGE SCALE GENOMIC DNA]</scope>
    <source>
        <strain evidence="7 8">M169</strain>
    </source>
</reference>
<comment type="caution">
    <text evidence="7">The sequence shown here is derived from an EMBL/GenBank/DDBJ whole genome shotgun (WGS) entry which is preliminary data.</text>
</comment>
<dbReference type="InterPro" id="IPR036322">
    <property type="entry name" value="WD40_repeat_dom_sf"/>
</dbReference>
<dbReference type="InterPro" id="IPR020472">
    <property type="entry name" value="WD40_PAC1"/>
</dbReference>
<dbReference type="PROSITE" id="PS50294">
    <property type="entry name" value="WD_REPEATS_REGION"/>
    <property type="match status" value="2"/>
</dbReference>
<comment type="subcellular location">
    <subcellularLocation>
        <location evidence="1">Cytoplasm</location>
    </subcellularLocation>
</comment>
<proteinExistence type="inferred from homology"/>
<keyword evidence="8" id="KW-1185">Reference proteome</keyword>
<comment type="similarity">
    <text evidence="5">Belongs to the WD repeat MORG1 family.</text>
</comment>
<evidence type="ECO:0000256" key="1">
    <source>
        <dbReference type="ARBA" id="ARBA00004496"/>
    </source>
</evidence>
<gene>
    <name evidence="7" type="ORF">SLS63_008324</name>
</gene>
<dbReference type="PROSITE" id="PS00678">
    <property type="entry name" value="WD_REPEATS_1"/>
    <property type="match status" value="1"/>
</dbReference>
<evidence type="ECO:0000313" key="7">
    <source>
        <dbReference type="EMBL" id="KAK7725207.1"/>
    </source>
</evidence>
<dbReference type="PANTHER" id="PTHR22842">
    <property type="entry name" value="WD40 REPEAT PROTEIN"/>
    <property type="match status" value="1"/>
</dbReference>
<dbReference type="Proteomes" id="UP001430848">
    <property type="component" value="Unassembled WGS sequence"/>
</dbReference>
<evidence type="ECO:0008006" key="9">
    <source>
        <dbReference type="Google" id="ProtNLM"/>
    </source>
</evidence>
<dbReference type="Pfam" id="PF00400">
    <property type="entry name" value="WD40"/>
    <property type="match status" value="3"/>
</dbReference>
<dbReference type="PANTHER" id="PTHR22842:SF3">
    <property type="entry name" value="WD REPEAT DOMAIN-CONTAINING PROTEIN 83"/>
    <property type="match status" value="1"/>
</dbReference>
<dbReference type="InterPro" id="IPR001680">
    <property type="entry name" value="WD40_rpt"/>
</dbReference>
<dbReference type="InterPro" id="IPR015943">
    <property type="entry name" value="WD40/YVTN_repeat-like_dom_sf"/>
</dbReference>
<evidence type="ECO:0000256" key="5">
    <source>
        <dbReference type="ARBA" id="ARBA00038145"/>
    </source>
</evidence>